<protein>
    <submittedName>
        <fullName evidence="2">Secreted protein</fullName>
    </submittedName>
</protein>
<reference evidence="1" key="1">
    <citation type="journal article" date="2013" name="Genetics">
        <title>The draft genome and transcriptome of Panagrellus redivivus are shaped by the harsh demands of a free-living lifestyle.</title>
        <authorList>
            <person name="Srinivasan J."/>
            <person name="Dillman A.R."/>
            <person name="Macchietto M.G."/>
            <person name="Heikkinen L."/>
            <person name="Lakso M."/>
            <person name="Fracchia K.M."/>
            <person name="Antoshechkin I."/>
            <person name="Mortazavi A."/>
            <person name="Wong G."/>
            <person name="Sternberg P.W."/>
        </authorList>
    </citation>
    <scope>NUCLEOTIDE SEQUENCE [LARGE SCALE GENOMIC DNA]</scope>
    <source>
        <strain evidence="1">MT8872</strain>
    </source>
</reference>
<name>A0A7E4W2Y8_PANRE</name>
<sequence length="78" mass="8380">MYLSIAQKQFNFTLVGIPLTLFGVSNRTGTATGSGFKKVGSRKSFDPSGWVSTSKLCPQKACTRSIWGGSVPMFVDCP</sequence>
<keyword evidence="1" id="KW-1185">Reference proteome</keyword>
<evidence type="ECO:0000313" key="2">
    <source>
        <dbReference type="WBParaSite" id="Pan_g5842.t1"/>
    </source>
</evidence>
<accession>A0A7E4W2Y8</accession>
<dbReference type="AlphaFoldDB" id="A0A7E4W2Y8"/>
<proteinExistence type="predicted"/>
<evidence type="ECO:0000313" key="1">
    <source>
        <dbReference type="Proteomes" id="UP000492821"/>
    </source>
</evidence>
<dbReference type="WBParaSite" id="Pan_g5842.t1">
    <property type="protein sequence ID" value="Pan_g5842.t1"/>
    <property type="gene ID" value="Pan_g5842"/>
</dbReference>
<reference evidence="2" key="2">
    <citation type="submission" date="2020-10" db="UniProtKB">
        <authorList>
            <consortium name="WormBaseParasite"/>
        </authorList>
    </citation>
    <scope>IDENTIFICATION</scope>
</reference>
<dbReference type="Proteomes" id="UP000492821">
    <property type="component" value="Unassembled WGS sequence"/>
</dbReference>
<organism evidence="1 2">
    <name type="scientific">Panagrellus redivivus</name>
    <name type="common">Microworm</name>
    <dbReference type="NCBI Taxonomy" id="6233"/>
    <lineage>
        <taxon>Eukaryota</taxon>
        <taxon>Metazoa</taxon>
        <taxon>Ecdysozoa</taxon>
        <taxon>Nematoda</taxon>
        <taxon>Chromadorea</taxon>
        <taxon>Rhabditida</taxon>
        <taxon>Tylenchina</taxon>
        <taxon>Panagrolaimomorpha</taxon>
        <taxon>Panagrolaimoidea</taxon>
        <taxon>Panagrolaimidae</taxon>
        <taxon>Panagrellus</taxon>
    </lineage>
</organism>